<dbReference type="AlphaFoldDB" id="A0AA48L8H1"/>
<evidence type="ECO:0000313" key="3">
    <source>
        <dbReference type="Proteomes" id="UP001233271"/>
    </source>
</evidence>
<evidence type="ECO:0000256" key="1">
    <source>
        <dbReference type="SAM" id="Phobius"/>
    </source>
</evidence>
<keyword evidence="1" id="KW-0472">Membrane</keyword>
<name>A0AA48L8H1_9TREE</name>
<gene>
    <name evidence="2" type="ORF">CcaverHIS019_0604080</name>
</gene>
<accession>A0AA48L8H1</accession>
<keyword evidence="3" id="KW-1185">Reference proteome</keyword>
<dbReference type="RefSeq" id="XP_060459214.1">
    <property type="nucleotide sequence ID" value="XM_060602862.1"/>
</dbReference>
<feature type="transmembrane region" description="Helical" evidence="1">
    <location>
        <begin position="110"/>
        <end position="128"/>
    </location>
</feature>
<sequence>MSYPQLMSRHTRHCPISYAIVQGAAEEAFGLPNPVFHLQSEWTRDYPVTRQELDPDMDKAAWDAVKVKLVAGDGLVVWYHGVEWPGPLQLSWMRTQERMKRAGRRARQGVADWAACVWSLVVLFWLWLVGLLGRRRDRIEYEPMDKVEQGWAK</sequence>
<dbReference type="GeneID" id="85497819"/>
<keyword evidence="1" id="KW-0812">Transmembrane</keyword>
<proteinExistence type="predicted"/>
<organism evidence="2 3">
    <name type="scientific">Cutaneotrichosporon cavernicola</name>
    <dbReference type="NCBI Taxonomy" id="279322"/>
    <lineage>
        <taxon>Eukaryota</taxon>
        <taxon>Fungi</taxon>
        <taxon>Dikarya</taxon>
        <taxon>Basidiomycota</taxon>
        <taxon>Agaricomycotina</taxon>
        <taxon>Tremellomycetes</taxon>
        <taxon>Trichosporonales</taxon>
        <taxon>Trichosporonaceae</taxon>
        <taxon>Cutaneotrichosporon</taxon>
    </lineage>
</organism>
<keyword evidence="1" id="KW-1133">Transmembrane helix</keyword>
<evidence type="ECO:0000313" key="2">
    <source>
        <dbReference type="EMBL" id="BEI93949.1"/>
    </source>
</evidence>
<dbReference type="Proteomes" id="UP001233271">
    <property type="component" value="Chromosome 6"/>
</dbReference>
<protein>
    <submittedName>
        <fullName evidence="2">Uncharacterized protein</fullName>
    </submittedName>
</protein>
<dbReference type="EMBL" id="AP028217">
    <property type="protein sequence ID" value="BEI93949.1"/>
    <property type="molecule type" value="Genomic_DNA"/>
</dbReference>
<dbReference type="KEGG" id="ccac:CcaHIS019_0604080"/>
<reference evidence="2" key="1">
    <citation type="journal article" date="2023" name="BMC Genomics">
        <title>Chromosome-level genome assemblies of Cutaneotrichosporon spp. (Trichosporonales, Basidiomycota) reveal imbalanced evolution between nucleotide sequences and chromosome synteny.</title>
        <authorList>
            <person name="Kobayashi Y."/>
            <person name="Kayamori A."/>
            <person name="Aoki K."/>
            <person name="Shiwa Y."/>
            <person name="Matsutani M."/>
            <person name="Fujita N."/>
            <person name="Sugita T."/>
            <person name="Iwasaki W."/>
            <person name="Tanaka N."/>
            <person name="Takashima M."/>
        </authorList>
    </citation>
    <scope>NUCLEOTIDE SEQUENCE</scope>
    <source>
        <strain evidence="2">HIS019</strain>
    </source>
</reference>